<keyword evidence="1" id="KW-0472">Membrane</keyword>
<gene>
    <name evidence="2" type="ORF">JMJ35_010499</name>
</gene>
<organism evidence="2 3">
    <name type="scientific">Cladonia borealis</name>
    <dbReference type="NCBI Taxonomy" id="184061"/>
    <lineage>
        <taxon>Eukaryota</taxon>
        <taxon>Fungi</taxon>
        <taxon>Dikarya</taxon>
        <taxon>Ascomycota</taxon>
        <taxon>Pezizomycotina</taxon>
        <taxon>Lecanoromycetes</taxon>
        <taxon>OSLEUM clade</taxon>
        <taxon>Lecanoromycetidae</taxon>
        <taxon>Lecanorales</taxon>
        <taxon>Lecanorineae</taxon>
        <taxon>Cladoniaceae</taxon>
        <taxon>Cladonia</taxon>
    </lineage>
</organism>
<keyword evidence="1" id="KW-1133">Transmembrane helix</keyword>
<comment type="caution">
    <text evidence="2">The sequence shown here is derived from an EMBL/GenBank/DDBJ whole genome shotgun (WGS) entry which is preliminary data.</text>
</comment>
<dbReference type="EMBL" id="JAFEKC020000025">
    <property type="protein sequence ID" value="KAK0507041.1"/>
    <property type="molecule type" value="Genomic_DNA"/>
</dbReference>
<keyword evidence="3" id="KW-1185">Reference proteome</keyword>
<protein>
    <submittedName>
        <fullName evidence="2">Uncharacterized protein</fullName>
    </submittedName>
</protein>
<evidence type="ECO:0000313" key="2">
    <source>
        <dbReference type="EMBL" id="KAK0507041.1"/>
    </source>
</evidence>
<accession>A0AA39U3L2</accession>
<dbReference type="AlphaFoldDB" id="A0AA39U3L2"/>
<keyword evidence="1" id="KW-0812">Transmembrane</keyword>
<proteinExistence type="predicted"/>
<feature type="transmembrane region" description="Helical" evidence="1">
    <location>
        <begin position="222"/>
        <end position="245"/>
    </location>
</feature>
<name>A0AA39U3L2_9LECA</name>
<sequence>MSTFSPLPLTTVFTPPSTCTSLTDAGTPGHSYHEYNPSVTTGAWTSCYPPGITHSWASAGVTERYFSPGVCPSGFTMCNSDCIAAYVGFWGLASASETGGRCCLSNWSVVPYQSYCITTTSDATITALGVEIRWKASDLLLYEPGSPGMAEPFSTTAVPTLTVISTANPSSPGMAEQASTMAMPEPVSITAAPTKTFITPATITISQAGQTTAHRLSPAAEIGIGVGGATLVLICFASLIAFLFLRKRRTLDTKPGLANDSANSAPELAYDWAREAYNEPIELRAKSKQTSRKCEIDSKQLSELR</sequence>
<evidence type="ECO:0000256" key="1">
    <source>
        <dbReference type="SAM" id="Phobius"/>
    </source>
</evidence>
<reference evidence="2" key="1">
    <citation type="submission" date="2023-03" db="EMBL/GenBank/DDBJ databases">
        <title>Complete genome of Cladonia borealis.</title>
        <authorList>
            <person name="Park H."/>
        </authorList>
    </citation>
    <scope>NUCLEOTIDE SEQUENCE</scope>
    <source>
        <strain evidence="2">ANT050790</strain>
    </source>
</reference>
<dbReference type="Proteomes" id="UP001166286">
    <property type="component" value="Unassembled WGS sequence"/>
</dbReference>
<evidence type="ECO:0000313" key="3">
    <source>
        <dbReference type="Proteomes" id="UP001166286"/>
    </source>
</evidence>